<feature type="domain" description="SPOR" evidence="2">
    <location>
        <begin position="180"/>
        <end position="258"/>
    </location>
</feature>
<evidence type="ECO:0000259" key="2">
    <source>
        <dbReference type="PROSITE" id="PS51724"/>
    </source>
</evidence>
<dbReference type="Pfam" id="PF05036">
    <property type="entry name" value="SPOR"/>
    <property type="match status" value="1"/>
</dbReference>
<dbReference type="SUPFAM" id="SSF48452">
    <property type="entry name" value="TPR-like"/>
    <property type="match status" value="1"/>
</dbReference>
<dbReference type="InterPro" id="IPR007730">
    <property type="entry name" value="SPOR-like_dom"/>
</dbReference>
<organism evidence="3 4">
    <name type="scientific">candidate division TA06 bacterium B3_TA06</name>
    <dbReference type="NCBI Taxonomy" id="2012487"/>
    <lineage>
        <taxon>Bacteria</taxon>
        <taxon>Bacteria division TA06</taxon>
    </lineage>
</organism>
<proteinExistence type="predicted"/>
<keyword evidence="1" id="KW-0732">Signal</keyword>
<feature type="chain" id="PRO_5021714239" description="SPOR domain-containing protein" evidence="1">
    <location>
        <begin position="22"/>
        <end position="258"/>
    </location>
</feature>
<reference evidence="3 4" key="1">
    <citation type="submission" date="2017-06" db="EMBL/GenBank/DDBJ databases">
        <title>Novel microbial phyla capable of carbon fixation and sulfur reduction in deep-sea sediments.</title>
        <authorList>
            <person name="Huang J."/>
            <person name="Baker B."/>
            <person name="Wang Y."/>
        </authorList>
    </citation>
    <scope>NUCLEOTIDE SEQUENCE [LARGE SCALE GENOMIC DNA]</scope>
    <source>
        <strain evidence="3">B3_TA06</strain>
    </source>
</reference>
<dbReference type="EMBL" id="NJBO01000001">
    <property type="protein sequence ID" value="TKJ44432.1"/>
    <property type="molecule type" value="Genomic_DNA"/>
</dbReference>
<dbReference type="GO" id="GO:0042834">
    <property type="term" value="F:peptidoglycan binding"/>
    <property type="evidence" value="ECO:0007669"/>
    <property type="project" value="InterPro"/>
</dbReference>
<comment type="caution">
    <text evidence="3">The sequence shown here is derived from an EMBL/GenBank/DDBJ whole genome shotgun (WGS) entry which is preliminary data.</text>
</comment>
<gene>
    <name evidence="3" type="ORF">CEE36_01435</name>
</gene>
<dbReference type="Gene3D" id="3.30.70.1070">
    <property type="entry name" value="Sporulation related repeat"/>
    <property type="match status" value="1"/>
</dbReference>
<dbReference type="PROSITE" id="PS51724">
    <property type="entry name" value="SPOR"/>
    <property type="match status" value="1"/>
</dbReference>
<evidence type="ECO:0000313" key="4">
    <source>
        <dbReference type="Proteomes" id="UP000317778"/>
    </source>
</evidence>
<dbReference type="InterPro" id="IPR036680">
    <property type="entry name" value="SPOR-like_sf"/>
</dbReference>
<dbReference type="InterPro" id="IPR011990">
    <property type="entry name" value="TPR-like_helical_dom_sf"/>
</dbReference>
<name>A0A532VBA3_UNCT6</name>
<dbReference type="Gene3D" id="1.25.40.10">
    <property type="entry name" value="Tetratricopeptide repeat domain"/>
    <property type="match status" value="1"/>
</dbReference>
<evidence type="ECO:0000256" key="1">
    <source>
        <dbReference type="SAM" id="SignalP"/>
    </source>
</evidence>
<sequence length="258" mass="28228">MHKLRLSGLRAMIGLLFLLGASLNDGLAAARAGEYEGARRHFASFVRERPNDAGVAQATLWLARLESDPGTARELYLRVVARHGASPYADSALFEAASIDYAFGLYQQATTKLKQLLSLYPATPLLAETNYWLGVCYMILGDKSTAAVHFHEAQSRGAGSIWSLLAAKELEDIGDTTTTSATQGGYAVQVGSFIDRSRAERLLSEYRDKGRAGEIRQVTIAGRIYYRLWLGPFATQQEASTYAESLRAQGKAAMVVKR</sequence>
<dbReference type="SUPFAM" id="SSF110997">
    <property type="entry name" value="Sporulation related repeat"/>
    <property type="match status" value="1"/>
</dbReference>
<dbReference type="AlphaFoldDB" id="A0A532VBA3"/>
<protein>
    <recommendedName>
        <fullName evidence="2">SPOR domain-containing protein</fullName>
    </recommendedName>
</protein>
<dbReference type="Proteomes" id="UP000317778">
    <property type="component" value="Unassembled WGS sequence"/>
</dbReference>
<feature type="signal peptide" evidence="1">
    <location>
        <begin position="1"/>
        <end position="21"/>
    </location>
</feature>
<evidence type="ECO:0000313" key="3">
    <source>
        <dbReference type="EMBL" id="TKJ44432.1"/>
    </source>
</evidence>
<accession>A0A532VBA3</accession>